<gene>
    <name evidence="3" type="primary">orf14</name>
</gene>
<proteinExistence type="predicted"/>
<dbReference type="InterPro" id="IPR043502">
    <property type="entry name" value="DNA/RNA_pol_sf"/>
</dbReference>
<dbReference type="Gene3D" id="1.10.150.20">
    <property type="entry name" value="5' to 3' exonuclease, C-terminal subdomain"/>
    <property type="match status" value="1"/>
</dbReference>
<dbReference type="GO" id="GO:0006302">
    <property type="term" value="P:double-strand break repair"/>
    <property type="evidence" value="ECO:0007669"/>
    <property type="project" value="TreeGrafter"/>
</dbReference>
<dbReference type="EMBL" id="LN810505">
    <property type="protein sequence ID" value="CEO91114.1"/>
    <property type="molecule type" value="Genomic_DNA"/>
</dbReference>
<organism evidence="3">
    <name type="scientific">Tydemania expeditionis</name>
    <name type="common">Green alga</name>
    <dbReference type="NCBI Taxonomy" id="325645"/>
    <lineage>
        <taxon>Eukaryota</taxon>
        <taxon>Viridiplantae</taxon>
        <taxon>Chlorophyta</taxon>
        <taxon>core chlorophytes</taxon>
        <taxon>Ulvophyceae</taxon>
        <taxon>TCBD clade</taxon>
        <taxon>Bryopsidales</taxon>
        <taxon>Halimedineae</taxon>
        <taxon>Halimedaceae</taxon>
        <taxon>Udoteae</taxon>
        <taxon>Tydemania</taxon>
    </lineage>
</organism>
<keyword evidence="3" id="KW-0150">Chloroplast</keyword>
<keyword evidence="1" id="KW-0235">DNA replication</keyword>
<keyword evidence="3" id="KW-0934">Plastid</keyword>
<evidence type="ECO:0000256" key="1">
    <source>
        <dbReference type="ARBA" id="ARBA00022705"/>
    </source>
</evidence>
<dbReference type="Pfam" id="PF00476">
    <property type="entry name" value="DNA_pol_A"/>
    <property type="match status" value="1"/>
</dbReference>
<geneLocation type="chloroplast" evidence="3"/>
<dbReference type="Gene3D" id="3.30.70.370">
    <property type="match status" value="1"/>
</dbReference>
<dbReference type="PANTHER" id="PTHR10133:SF27">
    <property type="entry name" value="DNA POLYMERASE NU"/>
    <property type="match status" value="1"/>
</dbReference>
<dbReference type="InterPro" id="IPR001098">
    <property type="entry name" value="DNA-dir_DNA_pol_A_palm_dom"/>
</dbReference>
<protein>
    <submittedName>
        <fullName evidence="3">Putative DNA polymerase I</fullName>
    </submittedName>
</protein>
<dbReference type="GO" id="GO:0003677">
    <property type="term" value="F:DNA binding"/>
    <property type="evidence" value="ECO:0007669"/>
    <property type="project" value="InterPro"/>
</dbReference>
<dbReference type="GO" id="GO:0003887">
    <property type="term" value="F:DNA-directed DNA polymerase activity"/>
    <property type="evidence" value="ECO:0007669"/>
    <property type="project" value="InterPro"/>
</dbReference>
<reference evidence="3" key="1">
    <citation type="journal article" date="2015" name="BMC Genomics">
        <title>The chloroplast genomes of Bryopsis plumosa and Tydemania expeditionis (Bryopsidales, Chlorophyta): compact genomes and genes of bacterial origin.</title>
        <authorList>
            <person name="Leliaert F."/>
            <person name="Lopez-Bautista J.M."/>
        </authorList>
    </citation>
    <scope>NUCLEOTIDE SEQUENCE</scope>
    <source>
        <strain evidence="3">FL1151</strain>
    </source>
</reference>
<name>A0A0D6E1L2_TYDEX</name>
<dbReference type="AlphaFoldDB" id="A0A0D6E1L2"/>
<sequence length="117" mass="13127">MTSIDGRLRRPEVSGEGTHLNLTQIVNFPIQASCTDFLKRSLWNLYSLIKFEQFPAIIVLSAHNEIILECRVEDAEQVQEVVRKVMVSAPQDILSPLIQNAPVEVDIGIGQSWADKP</sequence>
<evidence type="ECO:0000313" key="3">
    <source>
        <dbReference type="EMBL" id="CEO91114.1"/>
    </source>
</evidence>
<accession>A0A0D6E1L2</accession>
<dbReference type="PANTHER" id="PTHR10133">
    <property type="entry name" value="DNA POLYMERASE I"/>
    <property type="match status" value="1"/>
</dbReference>
<evidence type="ECO:0000259" key="2">
    <source>
        <dbReference type="Pfam" id="PF00476"/>
    </source>
</evidence>
<dbReference type="GO" id="GO:0006261">
    <property type="term" value="P:DNA-templated DNA replication"/>
    <property type="evidence" value="ECO:0007669"/>
    <property type="project" value="InterPro"/>
</dbReference>
<feature type="domain" description="DNA-directed DNA polymerase family A palm" evidence="2">
    <location>
        <begin position="23"/>
        <end position="115"/>
    </location>
</feature>
<dbReference type="RefSeq" id="YP_009130584.1">
    <property type="nucleotide sequence ID" value="NC_026796.1"/>
</dbReference>
<dbReference type="SUPFAM" id="SSF56672">
    <property type="entry name" value="DNA/RNA polymerases"/>
    <property type="match status" value="1"/>
</dbReference>
<dbReference type="InterPro" id="IPR002298">
    <property type="entry name" value="DNA_polymerase_A"/>
</dbReference>
<dbReference type="GeneID" id="24020452"/>